<sequence length="114" mass="13921">MIEEINQVLQDEEDKQAKVQAERHRRLEEIEERERRGPLWKNDLMRRFALEECVKWENTASRITKITKDELEEDDRVWRLVQKRRREMLKDGGRRYYYVSGMEQMRHALGSLSA</sequence>
<evidence type="ECO:0000313" key="2">
    <source>
        <dbReference type="EMBL" id="KAL2054664.1"/>
    </source>
</evidence>
<name>A0ABR4BCX2_9LECA</name>
<protein>
    <submittedName>
        <fullName evidence="2">Uncharacterized protein</fullName>
    </submittedName>
</protein>
<proteinExistence type="predicted"/>
<organism evidence="2 3">
    <name type="scientific">Lepraria finkii</name>
    <dbReference type="NCBI Taxonomy" id="1340010"/>
    <lineage>
        <taxon>Eukaryota</taxon>
        <taxon>Fungi</taxon>
        <taxon>Dikarya</taxon>
        <taxon>Ascomycota</taxon>
        <taxon>Pezizomycotina</taxon>
        <taxon>Lecanoromycetes</taxon>
        <taxon>OSLEUM clade</taxon>
        <taxon>Lecanoromycetidae</taxon>
        <taxon>Lecanorales</taxon>
        <taxon>Lecanorineae</taxon>
        <taxon>Stereocaulaceae</taxon>
        <taxon>Lepraria</taxon>
    </lineage>
</organism>
<dbReference type="Proteomes" id="UP001590951">
    <property type="component" value="Unassembled WGS sequence"/>
</dbReference>
<feature type="region of interest" description="Disordered" evidence="1">
    <location>
        <begin position="1"/>
        <end position="24"/>
    </location>
</feature>
<comment type="caution">
    <text evidence="2">The sequence shown here is derived from an EMBL/GenBank/DDBJ whole genome shotgun (WGS) entry which is preliminary data.</text>
</comment>
<keyword evidence="3" id="KW-1185">Reference proteome</keyword>
<gene>
    <name evidence="2" type="ORF">ABVK25_004967</name>
</gene>
<reference evidence="2 3" key="1">
    <citation type="submission" date="2024-09" db="EMBL/GenBank/DDBJ databases">
        <title>Rethinking Asexuality: The Enigmatic Case of Functional Sexual Genes in Lepraria (Stereocaulaceae).</title>
        <authorList>
            <person name="Doellman M."/>
            <person name="Sun Y."/>
            <person name="Barcenas-Pena A."/>
            <person name="Lumbsch H.T."/>
            <person name="Grewe F."/>
        </authorList>
    </citation>
    <scope>NUCLEOTIDE SEQUENCE [LARGE SCALE GENOMIC DNA]</scope>
    <source>
        <strain evidence="2 3">Grewe 0041</strain>
    </source>
</reference>
<evidence type="ECO:0000256" key="1">
    <source>
        <dbReference type="SAM" id="MobiDB-lite"/>
    </source>
</evidence>
<dbReference type="EMBL" id="JBHFEH010000014">
    <property type="protein sequence ID" value="KAL2054664.1"/>
    <property type="molecule type" value="Genomic_DNA"/>
</dbReference>
<accession>A0ABR4BCX2</accession>
<evidence type="ECO:0000313" key="3">
    <source>
        <dbReference type="Proteomes" id="UP001590951"/>
    </source>
</evidence>
<feature type="compositionally biased region" description="Basic and acidic residues" evidence="1">
    <location>
        <begin position="15"/>
        <end position="24"/>
    </location>
</feature>